<evidence type="ECO:0000259" key="8">
    <source>
        <dbReference type="PROSITE" id="PS51456"/>
    </source>
</evidence>
<dbReference type="SMART" id="SM00242">
    <property type="entry name" value="MYSc"/>
    <property type="match status" value="1"/>
</dbReference>
<sequence>MAPAPPLHAGAAVSVPAQGGAAFAAGRVVADAEGDVVCVEVAAALGAAAPGAQAEVLRVPRSQVRPRAPLGDEGCADNTSLVHLNDASILENLSLRHRRDQIYTYTASVLLAVNPYRRIGGLYGDEQCARYRGRPLGALAPHPYAIAEAAHRSLVHGQRSQSLLISGESGAGKTETAKIVTEYLAYASRQAGGARPELASHIQARVVQAQPILESFGNAITISRSYHCFYEMLAGLSDQRLSALELSRHPEEGSMHGQYRLLHAGGPSVGVEDRTTAPTSPGWRRRSGPRASGRIGPRGHRAAARGARAPRGRRGGRARRGGGRRGGARGGGGEGRAPRRGAGPPRVVAARAGPGRAGGGAEAQEGEGAWQELLPRGPAHRGAVPPGPAEPDQGPLHAAVRGHRPPDQPVPPRAGSPSWRRGEVRDGRRRRRRRRPAAHRRPRHLRLRTPGAQQFRAALHQHGQREAAAAVRGAGHARRAGVVQARGPAVAGAGSARRAARRRLHLAGLPRPERQRAAAGQRHGHGQRRAVLPERPGGLRGG</sequence>
<accession>A0ABN9T9D4</accession>
<keyword evidence="1 6" id="KW-0547">Nucleotide-binding</keyword>
<comment type="caution">
    <text evidence="6">Lacks conserved residue(s) required for the propagation of feature annotation.</text>
</comment>
<feature type="region of interest" description="Disordered" evidence="7">
    <location>
        <begin position="261"/>
        <end position="451"/>
    </location>
</feature>
<feature type="compositionally biased region" description="Basic residues" evidence="7">
    <location>
        <begin position="297"/>
        <end position="327"/>
    </location>
</feature>
<dbReference type="Pfam" id="PF00063">
    <property type="entry name" value="Myosin_head"/>
    <property type="match status" value="1"/>
</dbReference>
<keyword evidence="4 6" id="KW-0505">Motor protein</keyword>
<gene>
    <name evidence="9" type="ORF">PCOR1329_LOCUS36880</name>
</gene>
<evidence type="ECO:0000256" key="6">
    <source>
        <dbReference type="PROSITE-ProRule" id="PRU00782"/>
    </source>
</evidence>
<feature type="non-terminal residue" evidence="9">
    <location>
        <position position="542"/>
    </location>
</feature>
<dbReference type="Gene3D" id="3.40.850.10">
    <property type="entry name" value="Kinesin motor domain"/>
    <property type="match status" value="1"/>
</dbReference>
<dbReference type="InterPro" id="IPR027417">
    <property type="entry name" value="P-loop_NTPase"/>
</dbReference>
<dbReference type="PANTHER" id="PTHR13140:SF845">
    <property type="entry name" value="MYOSIN-LIKE PROTEIN"/>
    <property type="match status" value="1"/>
</dbReference>
<comment type="caution">
    <text evidence="9">The sequence shown here is derived from an EMBL/GenBank/DDBJ whole genome shotgun (WGS) entry which is preliminary data.</text>
</comment>
<evidence type="ECO:0000256" key="4">
    <source>
        <dbReference type="ARBA" id="ARBA00023175"/>
    </source>
</evidence>
<dbReference type="PROSITE" id="PS51456">
    <property type="entry name" value="MYOSIN_MOTOR"/>
    <property type="match status" value="1"/>
</dbReference>
<dbReference type="InterPro" id="IPR001609">
    <property type="entry name" value="Myosin_head_motor_dom-like"/>
</dbReference>
<protein>
    <recommendedName>
        <fullName evidence="8">Myosin motor domain-containing protein</fullName>
    </recommendedName>
</protein>
<feature type="region of interest" description="Disordered" evidence="7">
    <location>
        <begin position="479"/>
        <end position="542"/>
    </location>
</feature>
<evidence type="ECO:0000256" key="1">
    <source>
        <dbReference type="ARBA" id="ARBA00022741"/>
    </source>
</evidence>
<evidence type="ECO:0000256" key="3">
    <source>
        <dbReference type="ARBA" id="ARBA00023123"/>
    </source>
</evidence>
<organism evidence="9 10">
    <name type="scientific">Prorocentrum cordatum</name>
    <dbReference type="NCBI Taxonomy" id="2364126"/>
    <lineage>
        <taxon>Eukaryota</taxon>
        <taxon>Sar</taxon>
        <taxon>Alveolata</taxon>
        <taxon>Dinophyceae</taxon>
        <taxon>Prorocentrales</taxon>
        <taxon>Prorocentraceae</taxon>
        <taxon>Prorocentrum</taxon>
    </lineage>
</organism>
<keyword evidence="5 6" id="KW-0009">Actin-binding</keyword>
<keyword evidence="2 6" id="KW-0067">ATP-binding</keyword>
<dbReference type="PRINTS" id="PR00193">
    <property type="entry name" value="MYOSINHEAVY"/>
</dbReference>
<evidence type="ECO:0000256" key="5">
    <source>
        <dbReference type="ARBA" id="ARBA00023203"/>
    </source>
</evidence>
<feature type="compositionally biased region" description="Low complexity" evidence="7">
    <location>
        <begin position="340"/>
        <end position="354"/>
    </location>
</feature>
<dbReference type="Gene3D" id="1.10.10.820">
    <property type="match status" value="1"/>
</dbReference>
<dbReference type="Proteomes" id="UP001189429">
    <property type="component" value="Unassembled WGS sequence"/>
</dbReference>
<dbReference type="PANTHER" id="PTHR13140">
    <property type="entry name" value="MYOSIN"/>
    <property type="match status" value="1"/>
</dbReference>
<evidence type="ECO:0000256" key="2">
    <source>
        <dbReference type="ARBA" id="ARBA00022840"/>
    </source>
</evidence>
<feature type="compositionally biased region" description="Basic residues" evidence="7">
    <location>
        <begin position="427"/>
        <end position="447"/>
    </location>
</feature>
<reference evidence="9" key="1">
    <citation type="submission" date="2023-10" db="EMBL/GenBank/DDBJ databases">
        <authorList>
            <person name="Chen Y."/>
            <person name="Shah S."/>
            <person name="Dougan E. K."/>
            <person name="Thang M."/>
            <person name="Chan C."/>
        </authorList>
    </citation>
    <scope>NUCLEOTIDE SEQUENCE [LARGE SCALE GENOMIC DNA]</scope>
</reference>
<feature type="compositionally biased region" description="Low complexity" evidence="7">
    <location>
        <begin position="479"/>
        <end position="497"/>
    </location>
</feature>
<evidence type="ECO:0000313" key="10">
    <source>
        <dbReference type="Proteomes" id="UP001189429"/>
    </source>
</evidence>
<feature type="binding site" evidence="6">
    <location>
        <begin position="167"/>
        <end position="174"/>
    </location>
    <ligand>
        <name>ATP</name>
        <dbReference type="ChEBI" id="CHEBI:30616"/>
    </ligand>
</feature>
<comment type="similarity">
    <text evidence="6">Belongs to the TRAFAC class myosin-kinesin ATPase superfamily. Myosin family.</text>
</comment>
<evidence type="ECO:0000313" key="9">
    <source>
        <dbReference type="EMBL" id="CAK0841757.1"/>
    </source>
</evidence>
<feature type="domain" description="Myosin motor" evidence="8">
    <location>
        <begin position="73"/>
        <end position="542"/>
    </location>
</feature>
<name>A0ABN9T9D4_9DINO</name>
<proteinExistence type="inferred from homology"/>
<dbReference type="SUPFAM" id="SSF52540">
    <property type="entry name" value="P-loop containing nucleoside triphosphate hydrolases"/>
    <property type="match status" value="1"/>
</dbReference>
<evidence type="ECO:0000256" key="7">
    <source>
        <dbReference type="SAM" id="MobiDB-lite"/>
    </source>
</evidence>
<dbReference type="InterPro" id="IPR036961">
    <property type="entry name" value="Kinesin_motor_dom_sf"/>
</dbReference>
<keyword evidence="3 6" id="KW-0518">Myosin</keyword>
<keyword evidence="10" id="KW-1185">Reference proteome</keyword>
<dbReference type="EMBL" id="CAUYUJ010014481">
    <property type="protein sequence ID" value="CAK0841757.1"/>
    <property type="molecule type" value="Genomic_DNA"/>
</dbReference>